<feature type="signal peptide" evidence="1">
    <location>
        <begin position="1"/>
        <end position="20"/>
    </location>
</feature>
<gene>
    <name evidence="2" type="ORF">VP01_4327g1</name>
</gene>
<reference evidence="2 3" key="1">
    <citation type="submission" date="2015-08" db="EMBL/GenBank/DDBJ databases">
        <title>Next Generation Sequencing and Analysis of the Genome of Puccinia sorghi L Schw, the Causal Agent of Maize Common Rust.</title>
        <authorList>
            <person name="Rochi L."/>
            <person name="Burguener G."/>
            <person name="Darino M."/>
            <person name="Turjanski A."/>
            <person name="Kreff E."/>
            <person name="Dieguez M.J."/>
            <person name="Sacco F."/>
        </authorList>
    </citation>
    <scope>NUCLEOTIDE SEQUENCE [LARGE SCALE GENOMIC DNA]</scope>
    <source>
        <strain evidence="2 3">RO10H11247</strain>
    </source>
</reference>
<evidence type="ECO:0000313" key="3">
    <source>
        <dbReference type="Proteomes" id="UP000037035"/>
    </source>
</evidence>
<protein>
    <submittedName>
        <fullName evidence="2">Uncharacterized protein</fullName>
    </submittedName>
</protein>
<dbReference type="Proteomes" id="UP000037035">
    <property type="component" value="Unassembled WGS sequence"/>
</dbReference>
<feature type="chain" id="PRO_5005567981" evidence="1">
    <location>
        <begin position="21"/>
        <end position="152"/>
    </location>
</feature>
<dbReference type="AlphaFoldDB" id="A0A0L6UQ12"/>
<sequence length="152" mass="16894">MHGFSAAPITIVVLCYSGSCVDMIRFCPTRNFQVISIFPSLCHLTWLVDCGQSNGHDMECPPPYSAGSSDERSNRKVNNLSQHLNSGNVHLFTFKSHLFCYSTVSKRKKGFRLNPFLDLMKEKSNNFRAAKGEKGERGMISAGLEVAMGLKV</sequence>
<dbReference type="STRING" id="27349.A0A0L6UQ12"/>
<dbReference type="EMBL" id="LAVV01009421">
    <property type="protein sequence ID" value="KNZ50619.1"/>
    <property type="molecule type" value="Genomic_DNA"/>
</dbReference>
<name>A0A0L6UQ12_9BASI</name>
<organism evidence="2 3">
    <name type="scientific">Puccinia sorghi</name>
    <dbReference type="NCBI Taxonomy" id="27349"/>
    <lineage>
        <taxon>Eukaryota</taxon>
        <taxon>Fungi</taxon>
        <taxon>Dikarya</taxon>
        <taxon>Basidiomycota</taxon>
        <taxon>Pucciniomycotina</taxon>
        <taxon>Pucciniomycetes</taxon>
        <taxon>Pucciniales</taxon>
        <taxon>Pucciniaceae</taxon>
        <taxon>Puccinia</taxon>
    </lineage>
</organism>
<evidence type="ECO:0000256" key="1">
    <source>
        <dbReference type="SAM" id="SignalP"/>
    </source>
</evidence>
<proteinExistence type="predicted"/>
<accession>A0A0L6UQ12</accession>
<evidence type="ECO:0000313" key="2">
    <source>
        <dbReference type="EMBL" id="KNZ50619.1"/>
    </source>
</evidence>
<comment type="caution">
    <text evidence="2">The sequence shown here is derived from an EMBL/GenBank/DDBJ whole genome shotgun (WGS) entry which is preliminary data.</text>
</comment>
<keyword evidence="1" id="KW-0732">Signal</keyword>
<dbReference type="VEuPathDB" id="FungiDB:VP01_4327g1"/>
<keyword evidence="3" id="KW-1185">Reference proteome</keyword>